<feature type="repeat" description="TPR" evidence="3">
    <location>
        <begin position="82"/>
        <end position="115"/>
    </location>
</feature>
<reference evidence="4 5" key="1">
    <citation type="submission" date="2024-01" db="EMBL/GenBank/DDBJ databases">
        <title>The genome sequence of Erythrobacteraceae sp. strain 1XM1-14.</title>
        <authorList>
            <person name="Liu Y."/>
        </authorList>
    </citation>
    <scope>NUCLEOTIDE SEQUENCE [LARGE SCALE GENOMIC DNA]</scope>
    <source>
        <strain evidence="4 5">1XM1-14</strain>
    </source>
</reference>
<evidence type="ECO:0000256" key="3">
    <source>
        <dbReference type="PROSITE-ProRule" id="PRU00339"/>
    </source>
</evidence>
<dbReference type="Pfam" id="PF13176">
    <property type="entry name" value="TPR_7"/>
    <property type="match status" value="1"/>
</dbReference>
<keyword evidence="5" id="KW-1185">Reference proteome</keyword>
<dbReference type="Gene3D" id="1.25.40.10">
    <property type="entry name" value="Tetratricopeptide repeat domain"/>
    <property type="match status" value="1"/>
</dbReference>
<keyword evidence="1" id="KW-0677">Repeat</keyword>
<evidence type="ECO:0000313" key="5">
    <source>
        <dbReference type="Proteomes" id="UP001343492"/>
    </source>
</evidence>
<evidence type="ECO:0000256" key="2">
    <source>
        <dbReference type="ARBA" id="ARBA00022803"/>
    </source>
</evidence>
<organism evidence="4 5">
    <name type="scientific">Altererythrobacter litoralis</name>
    <dbReference type="NCBI Taxonomy" id="3113904"/>
    <lineage>
        <taxon>Bacteria</taxon>
        <taxon>Pseudomonadati</taxon>
        <taxon>Pseudomonadota</taxon>
        <taxon>Alphaproteobacteria</taxon>
        <taxon>Sphingomonadales</taxon>
        <taxon>Erythrobacteraceae</taxon>
        <taxon>Altererythrobacter</taxon>
    </lineage>
</organism>
<evidence type="ECO:0000313" key="4">
    <source>
        <dbReference type="EMBL" id="MEE1876272.1"/>
    </source>
</evidence>
<dbReference type="EMBL" id="JAZDQV010000001">
    <property type="protein sequence ID" value="MEE1876272.1"/>
    <property type="molecule type" value="Genomic_DNA"/>
</dbReference>
<comment type="caution">
    <text evidence="4">The sequence shown here is derived from an EMBL/GenBank/DDBJ whole genome shotgun (WGS) entry which is preliminary data.</text>
</comment>
<dbReference type="RefSeq" id="WP_354143382.1">
    <property type="nucleotide sequence ID" value="NZ_JAZDQV010000001.1"/>
</dbReference>
<proteinExistence type="predicted"/>
<accession>A0ABU7GBD3</accession>
<dbReference type="SMART" id="SM00028">
    <property type="entry name" value="TPR"/>
    <property type="match status" value="2"/>
</dbReference>
<dbReference type="Pfam" id="PF07719">
    <property type="entry name" value="TPR_2"/>
    <property type="match status" value="1"/>
</dbReference>
<name>A0ABU7GBD3_9SPHN</name>
<sequence length="180" mass="18744">MAEPSLNRMDVPKELIMRFAPAAAALSLALAITASMGHAGDRLPDPRAAAMIEQGRAALTQGDVQGAVDAFEAALALDPGHTPVFLELAKAARAEGMQGKAIRYYREALARDPGNLAAISGEGQAMVEKGALEKAKLNLAQIETICGVGCPEAVQLQSTIRQGAQRRVASSEAETAAKPN</sequence>
<feature type="repeat" description="TPR" evidence="3">
    <location>
        <begin position="48"/>
        <end position="81"/>
    </location>
</feature>
<dbReference type="InterPro" id="IPR011990">
    <property type="entry name" value="TPR-like_helical_dom_sf"/>
</dbReference>
<gene>
    <name evidence="4" type="ORF">VRS74_01060</name>
</gene>
<dbReference type="Proteomes" id="UP001343492">
    <property type="component" value="Unassembled WGS sequence"/>
</dbReference>
<dbReference type="PROSITE" id="PS50005">
    <property type="entry name" value="TPR"/>
    <property type="match status" value="2"/>
</dbReference>
<protein>
    <submittedName>
        <fullName evidence="4">Tetratricopeptide repeat protein</fullName>
    </submittedName>
</protein>
<dbReference type="SUPFAM" id="SSF48452">
    <property type="entry name" value="TPR-like"/>
    <property type="match status" value="1"/>
</dbReference>
<dbReference type="InterPro" id="IPR013105">
    <property type="entry name" value="TPR_2"/>
</dbReference>
<evidence type="ECO:0000256" key="1">
    <source>
        <dbReference type="ARBA" id="ARBA00022737"/>
    </source>
</evidence>
<keyword evidence="2 3" id="KW-0802">TPR repeat</keyword>
<dbReference type="InterPro" id="IPR019734">
    <property type="entry name" value="TPR_rpt"/>
</dbReference>